<proteinExistence type="predicted"/>
<reference evidence="1" key="1">
    <citation type="submission" date="2019-03" db="EMBL/GenBank/DDBJ databases">
        <title>Lake Tanganyika Metagenome-Assembled Genomes (MAGs).</title>
        <authorList>
            <person name="Tran P."/>
        </authorList>
    </citation>
    <scope>NUCLEOTIDE SEQUENCE</scope>
    <source>
        <strain evidence="1">K_DeepCast_65m_m2_066</strain>
    </source>
</reference>
<gene>
    <name evidence="1" type="ORF">FJZ47_05960</name>
</gene>
<evidence type="ECO:0000313" key="1">
    <source>
        <dbReference type="EMBL" id="MBM3223328.1"/>
    </source>
</evidence>
<dbReference type="EMBL" id="VGLS01000127">
    <property type="protein sequence ID" value="MBM3223328.1"/>
    <property type="molecule type" value="Genomic_DNA"/>
</dbReference>
<accession>A0A937VZB2</accession>
<dbReference type="AlphaFoldDB" id="A0A937VZB2"/>
<evidence type="ECO:0000313" key="2">
    <source>
        <dbReference type="Proteomes" id="UP000712673"/>
    </source>
</evidence>
<organism evidence="1 2">
    <name type="scientific">Tectimicrobiota bacterium</name>
    <dbReference type="NCBI Taxonomy" id="2528274"/>
    <lineage>
        <taxon>Bacteria</taxon>
        <taxon>Pseudomonadati</taxon>
        <taxon>Nitrospinota/Tectimicrobiota group</taxon>
        <taxon>Candidatus Tectimicrobiota</taxon>
    </lineage>
</organism>
<comment type="caution">
    <text evidence="1">The sequence shown here is derived from an EMBL/GenBank/DDBJ whole genome shotgun (WGS) entry which is preliminary data.</text>
</comment>
<name>A0A937VZB2_UNCTE</name>
<sequence length="114" mass="12350">MYEESRSLGGWRVQVTLVVGLVFLAGLNTLALAQATGLAIDHAPFTRPQRRGAPLLIEATITAPAGLRKAEVFCRTVGGGDFTAIPMESVAENRYRTIIPDWLTAGQGLEYYIT</sequence>
<protein>
    <submittedName>
        <fullName evidence="1">Uncharacterized protein</fullName>
    </submittedName>
</protein>
<dbReference type="Proteomes" id="UP000712673">
    <property type="component" value="Unassembled WGS sequence"/>
</dbReference>
<feature type="non-terminal residue" evidence="1">
    <location>
        <position position="114"/>
    </location>
</feature>